<name>A0A7I8VZI6_9ANNE</name>
<organism evidence="3 4">
    <name type="scientific">Dimorphilus gyrociliatus</name>
    <dbReference type="NCBI Taxonomy" id="2664684"/>
    <lineage>
        <taxon>Eukaryota</taxon>
        <taxon>Metazoa</taxon>
        <taxon>Spiralia</taxon>
        <taxon>Lophotrochozoa</taxon>
        <taxon>Annelida</taxon>
        <taxon>Polychaeta</taxon>
        <taxon>Polychaeta incertae sedis</taxon>
        <taxon>Dinophilidae</taxon>
        <taxon>Dimorphilus</taxon>
    </lineage>
</organism>
<evidence type="ECO:0000256" key="1">
    <source>
        <dbReference type="SAM" id="MobiDB-lite"/>
    </source>
</evidence>
<dbReference type="AlphaFoldDB" id="A0A7I8VZI6"/>
<evidence type="ECO:0000313" key="4">
    <source>
        <dbReference type="Proteomes" id="UP000549394"/>
    </source>
</evidence>
<protein>
    <submittedName>
        <fullName evidence="3">Uncharacterized protein</fullName>
    </submittedName>
</protein>
<keyword evidence="2" id="KW-0732">Signal</keyword>
<feature type="signal peptide" evidence="2">
    <location>
        <begin position="1"/>
        <end position="29"/>
    </location>
</feature>
<gene>
    <name evidence="3" type="ORF">DGYR_LOCUS9633</name>
</gene>
<feature type="chain" id="PRO_5029892401" evidence="2">
    <location>
        <begin position="30"/>
        <end position="300"/>
    </location>
</feature>
<keyword evidence="4" id="KW-1185">Reference proteome</keyword>
<dbReference type="Proteomes" id="UP000549394">
    <property type="component" value="Unassembled WGS sequence"/>
</dbReference>
<evidence type="ECO:0000313" key="3">
    <source>
        <dbReference type="EMBL" id="CAD5121720.1"/>
    </source>
</evidence>
<reference evidence="3 4" key="1">
    <citation type="submission" date="2020-08" db="EMBL/GenBank/DDBJ databases">
        <authorList>
            <person name="Hejnol A."/>
        </authorList>
    </citation>
    <scope>NUCLEOTIDE SEQUENCE [LARGE SCALE GENOMIC DNA]</scope>
</reference>
<evidence type="ECO:0000256" key="2">
    <source>
        <dbReference type="SAM" id="SignalP"/>
    </source>
</evidence>
<sequence>MQAACLPVAGTWACLAYGLLCLTPPIADDEEQLYCCESYALRKTLKKKKKKKKFKEKNYRLKSIRESEMQKITCSVKSCEPPPYSSIRLPHKEFAPSLSTANSDETGYFSPSSPVYSDASRSSIPTFESDYAEVKDAVDGDTLLKPPQVKPPPPPPYRKMDNYNECSEPIYSKPIKYLKKSSMEELAAQCIYADSDEALDSTIRVQEAPPKRQMISGMLTTPHRKKPPPLPPQLSHTLPRFVGHKSREKLDMIETWVNNRINDPDESDSAIALDYQLSSSIENSFNGEDFLEELNRLRTI</sequence>
<comment type="caution">
    <text evidence="3">The sequence shown here is derived from an EMBL/GenBank/DDBJ whole genome shotgun (WGS) entry which is preliminary data.</text>
</comment>
<feature type="compositionally biased region" description="Pro residues" evidence="1">
    <location>
        <begin position="148"/>
        <end position="157"/>
    </location>
</feature>
<accession>A0A7I8VZI6</accession>
<proteinExistence type="predicted"/>
<feature type="region of interest" description="Disordered" evidence="1">
    <location>
        <begin position="98"/>
        <end position="122"/>
    </location>
</feature>
<feature type="region of interest" description="Disordered" evidence="1">
    <location>
        <begin position="138"/>
        <end position="163"/>
    </location>
</feature>
<dbReference type="EMBL" id="CAJFCJ010000015">
    <property type="protein sequence ID" value="CAD5121720.1"/>
    <property type="molecule type" value="Genomic_DNA"/>
</dbReference>